<feature type="domain" description="GP-PDE" evidence="1">
    <location>
        <begin position="6"/>
        <end position="234"/>
    </location>
</feature>
<dbReference type="RefSeq" id="WP_244717697.1">
    <property type="nucleotide sequence ID" value="NZ_JALIRP010000001.1"/>
</dbReference>
<dbReference type="EMBL" id="JALIRP010000001">
    <property type="protein sequence ID" value="MCJ8010250.1"/>
    <property type="molecule type" value="Genomic_DNA"/>
</dbReference>
<reference evidence="2" key="1">
    <citation type="submission" date="2022-04" db="EMBL/GenBank/DDBJ databases">
        <title>Paenibacillus mangrovi sp. nov., a novel endophytic bacterium isolated from bark of Kandelia candel.</title>
        <authorList>
            <person name="Tuo L."/>
        </authorList>
    </citation>
    <scope>NUCLEOTIDE SEQUENCE</scope>
    <source>
        <strain evidence="2">KQZ6P-2</strain>
    </source>
</reference>
<evidence type="ECO:0000313" key="2">
    <source>
        <dbReference type="EMBL" id="MCJ8010250.1"/>
    </source>
</evidence>
<dbReference type="Pfam" id="PF03009">
    <property type="entry name" value="GDPD"/>
    <property type="match status" value="1"/>
</dbReference>
<dbReference type="SUPFAM" id="SSF51695">
    <property type="entry name" value="PLC-like phosphodiesterases"/>
    <property type="match status" value="1"/>
</dbReference>
<dbReference type="InterPro" id="IPR017946">
    <property type="entry name" value="PLC-like_Pdiesterase_TIM-brl"/>
</dbReference>
<dbReference type="Proteomes" id="UP001139347">
    <property type="component" value="Unassembled WGS sequence"/>
</dbReference>
<dbReference type="CDD" id="cd08556">
    <property type="entry name" value="GDPD"/>
    <property type="match status" value="1"/>
</dbReference>
<comment type="caution">
    <text evidence="2">The sequence shown here is derived from an EMBL/GenBank/DDBJ whole genome shotgun (WGS) entry which is preliminary data.</text>
</comment>
<protein>
    <submittedName>
        <fullName evidence="2">Glycerophosphodiester phosphodiesterase</fullName>
    </submittedName>
</protein>
<gene>
    <name evidence="2" type="ORF">MUG84_00655</name>
</gene>
<sequence length="239" mass="26315">MAKYFPIITAHSGSMGTQDHTLHSIDTGIQLGADVIEEDIRVTQDGVAVLAHDDEFRTAEGRDCQISQMTFEKIRELTSIVTLEDMLILVRESGVTANLDLKVDECIEPVADLVKKHGMQEQVFLSGCGAQRALKVQLTHPELRKLLNADDELFLMKTYSEAVAQTCHDALAASCFGINIHYQLVRQELMDAAAVAGLPVYVWTVNEETEMKQCIDLGVASITARNVLALVNLKEGMAK</sequence>
<proteinExistence type="predicted"/>
<organism evidence="2 3">
    <name type="scientific">Paenibacillus mangrovi</name>
    <dbReference type="NCBI Taxonomy" id="2931978"/>
    <lineage>
        <taxon>Bacteria</taxon>
        <taxon>Bacillati</taxon>
        <taxon>Bacillota</taxon>
        <taxon>Bacilli</taxon>
        <taxon>Bacillales</taxon>
        <taxon>Paenibacillaceae</taxon>
        <taxon>Paenibacillus</taxon>
    </lineage>
</organism>
<dbReference type="PANTHER" id="PTHR46211:SF1">
    <property type="entry name" value="GLYCEROPHOSPHODIESTER PHOSPHODIESTERASE, CYTOPLASMIC"/>
    <property type="match status" value="1"/>
</dbReference>
<dbReference type="InterPro" id="IPR030395">
    <property type="entry name" value="GP_PDE_dom"/>
</dbReference>
<dbReference type="PANTHER" id="PTHR46211">
    <property type="entry name" value="GLYCEROPHOSPHORYL DIESTER PHOSPHODIESTERASE"/>
    <property type="match status" value="1"/>
</dbReference>
<accession>A0A9X1WNG7</accession>
<name>A0A9X1WNG7_9BACL</name>
<keyword evidence="3" id="KW-1185">Reference proteome</keyword>
<evidence type="ECO:0000259" key="1">
    <source>
        <dbReference type="PROSITE" id="PS51704"/>
    </source>
</evidence>
<dbReference type="PROSITE" id="PS51704">
    <property type="entry name" value="GP_PDE"/>
    <property type="match status" value="1"/>
</dbReference>
<dbReference type="Gene3D" id="3.20.20.190">
    <property type="entry name" value="Phosphatidylinositol (PI) phosphodiesterase"/>
    <property type="match status" value="1"/>
</dbReference>
<dbReference type="AlphaFoldDB" id="A0A9X1WNG7"/>
<dbReference type="GO" id="GO:0006629">
    <property type="term" value="P:lipid metabolic process"/>
    <property type="evidence" value="ECO:0007669"/>
    <property type="project" value="InterPro"/>
</dbReference>
<dbReference type="GO" id="GO:0008081">
    <property type="term" value="F:phosphoric diester hydrolase activity"/>
    <property type="evidence" value="ECO:0007669"/>
    <property type="project" value="InterPro"/>
</dbReference>
<evidence type="ECO:0000313" key="3">
    <source>
        <dbReference type="Proteomes" id="UP001139347"/>
    </source>
</evidence>